<keyword evidence="2" id="KW-1185">Reference proteome</keyword>
<protein>
    <submittedName>
        <fullName evidence="1">Uncharacterized protein</fullName>
    </submittedName>
</protein>
<reference evidence="1" key="1">
    <citation type="submission" date="2020-03" db="EMBL/GenBank/DDBJ databases">
        <title>A mixture of massive structural variations and highly conserved coding sequences in Ustilaginoidea virens genome.</title>
        <authorList>
            <person name="Zhang K."/>
            <person name="Zhao Z."/>
            <person name="Zhang Z."/>
            <person name="Li Y."/>
            <person name="Hsiang T."/>
            <person name="Sun W."/>
        </authorList>
    </citation>
    <scope>NUCLEOTIDE SEQUENCE</scope>
    <source>
        <strain evidence="1">UV-8b</strain>
    </source>
</reference>
<dbReference type="Proteomes" id="UP000027002">
    <property type="component" value="Chromosome 4"/>
</dbReference>
<dbReference type="GeneID" id="66066561"/>
<evidence type="ECO:0000313" key="1">
    <source>
        <dbReference type="EMBL" id="QUC21541.1"/>
    </source>
</evidence>
<dbReference type="RefSeq" id="XP_042999214.1">
    <property type="nucleotide sequence ID" value="XM_043143281.1"/>
</dbReference>
<accession>A0A8E5MJ04</accession>
<dbReference type="EMBL" id="CP072756">
    <property type="protein sequence ID" value="QUC21541.1"/>
    <property type="molecule type" value="Genomic_DNA"/>
</dbReference>
<dbReference type="KEGG" id="uvi:66066561"/>
<evidence type="ECO:0000313" key="2">
    <source>
        <dbReference type="Proteomes" id="UP000027002"/>
    </source>
</evidence>
<sequence>MELQGAAVNVRSTIAQGSQISQLRPGPVRPFMNCPSSHGTMHHGSLTAQPASQPDVLHSSAMVFWSLEPCSASQSILVLVCMLVSPTPRPPLCGSLDLSPRPLEGFV</sequence>
<gene>
    <name evidence="1" type="ORF">UV8b_05784</name>
</gene>
<dbReference type="AlphaFoldDB" id="A0A8E5MJ04"/>
<organism evidence="1 2">
    <name type="scientific">Ustilaginoidea virens</name>
    <name type="common">Rice false smut fungus</name>
    <name type="synonym">Villosiclava virens</name>
    <dbReference type="NCBI Taxonomy" id="1159556"/>
    <lineage>
        <taxon>Eukaryota</taxon>
        <taxon>Fungi</taxon>
        <taxon>Dikarya</taxon>
        <taxon>Ascomycota</taxon>
        <taxon>Pezizomycotina</taxon>
        <taxon>Sordariomycetes</taxon>
        <taxon>Hypocreomycetidae</taxon>
        <taxon>Hypocreales</taxon>
        <taxon>Clavicipitaceae</taxon>
        <taxon>Ustilaginoidea</taxon>
    </lineage>
</organism>
<name>A0A8E5MJ04_USTVR</name>
<proteinExistence type="predicted"/>